<accession>A0A4P7W1G1</accession>
<organism evidence="2 3">
    <name type="scientific">Duncaniella dubosii</name>
    <dbReference type="NCBI Taxonomy" id="2518971"/>
    <lineage>
        <taxon>Bacteria</taxon>
        <taxon>Pseudomonadati</taxon>
        <taxon>Bacteroidota</taxon>
        <taxon>Bacteroidia</taxon>
        <taxon>Bacteroidales</taxon>
        <taxon>Muribaculaceae</taxon>
        <taxon>Duncaniella</taxon>
    </lineage>
</organism>
<dbReference type="PROSITE" id="PS51257">
    <property type="entry name" value="PROKAR_LIPOPROTEIN"/>
    <property type="match status" value="1"/>
</dbReference>
<protein>
    <submittedName>
        <fullName evidence="2">Uncharacterized protein</fullName>
    </submittedName>
</protein>
<dbReference type="EMBL" id="CP039396">
    <property type="protein sequence ID" value="QCD41637.1"/>
    <property type="molecule type" value="Genomic_DNA"/>
</dbReference>
<feature type="chain" id="PRO_5020803559" evidence="1">
    <location>
        <begin position="25"/>
        <end position="67"/>
    </location>
</feature>
<keyword evidence="3" id="KW-1185">Reference proteome</keyword>
<proteinExistence type="predicted"/>
<reference evidence="3" key="1">
    <citation type="submission" date="2019-02" db="EMBL/GenBank/DDBJ databases">
        <title>Isolation and identification of novel species under the genus Muribaculum.</title>
        <authorList>
            <person name="Miyake S."/>
            <person name="Ding Y."/>
            <person name="Low A."/>
            <person name="Soh M."/>
            <person name="Seedorf H."/>
        </authorList>
    </citation>
    <scope>NUCLEOTIDE SEQUENCE [LARGE SCALE GENOMIC DNA]</scope>
    <source>
        <strain evidence="3">H5</strain>
    </source>
</reference>
<keyword evidence="1" id="KW-0732">Signal</keyword>
<dbReference type="AlphaFoldDB" id="A0A4P7W1G1"/>
<evidence type="ECO:0000256" key="1">
    <source>
        <dbReference type="SAM" id="SignalP"/>
    </source>
</evidence>
<evidence type="ECO:0000313" key="2">
    <source>
        <dbReference type="EMBL" id="QCD41637.1"/>
    </source>
</evidence>
<feature type="signal peptide" evidence="1">
    <location>
        <begin position="1"/>
        <end position="24"/>
    </location>
</feature>
<dbReference type="Proteomes" id="UP000297149">
    <property type="component" value="Chromosome"/>
</dbReference>
<gene>
    <name evidence="2" type="ORF">E7747_04665</name>
</gene>
<dbReference type="KEGG" id="ddb:E7747_04665"/>
<evidence type="ECO:0000313" key="3">
    <source>
        <dbReference type="Proteomes" id="UP000297149"/>
    </source>
</evidence>
<name>A0A4P7W1G1_9BACT</name>
<sequence>MKNKNRILVVLFLISACTTSKSTAYNSVNLAKYEYASVINNDTYDIPAELMEYEILNAFVAKYQFLN</sequence>